<accession>A0A6M0RNA9</accession>
<evidence type="ECO:0000256" key="2">
    <source>
        <dbReference type="ARBA" id="ARBA00000751"/>
    </source>
</evidence>
<feature type="domain" description="NADAR" evidence="3">
    <location>
        <begin position="4"/>
        <end position="146"/>
    </location>
</feature>
<dbReference type="Proteomes" id="UP000481033">
    <property type="component" value="Unassembled WGS sequence"/>
</dbReference>
<keyword evidence="5" id="KW-1185">Reference proteome</keyword>
<comment type="catalytic activity">
    <reaction evidence="2">
        <text>2,5-diamino-6-hydroxy-4-(5-phosphoribosylamino)-pyrimidine + H2O = 2,5,6-triamino-4-hydroxypyrimidine + D-ribose 5-phosphate</text>
        <dbReference type="Rhea" id="RHEA:23436"/>
        <dbReference type="ChEBI" id="CHEBI:15377"/>
        <dbReference type="ChEBI" id="CHEBI:58614"/>
        <dbReference type="ChEBI" id="CHEBI:78346"/>
        <dbReference type="ChEBI" id="CHEBI:137796"/>
    </reaction>
</comment>
<comment type="catalytic activity">
    <reaction evidence="1">
        <text>5-amino-6-(5-phospho-D-ribosylamino)uracil + H2O = 5,6-diaminouracil + D-ribose 5-phosphate</text>
        <dbReference type="Rhea" id="RHEA:55020"/>
        <dbReference type="ChEBI" id="CHEBI:15377"/>
        <dbReference type="ChEBI" id="CHEBI:46252"/>
        <dbReference type="ChEBI" id="CHEBI:58453"/>
        <dbReference type="ChEBI" id="CHEBI:78346"/>
    </reaction>
</comment>
<evidence type="ECO:0000313" key="4">
    <source>
        <dbReference type="EMBL" id="NEZ57747.1"/>
    </source>
</evidence>
<reference evidence="4 5" key="1">
    <citation type="journal article" date="2020" name="Microb. Ecol.">
        <title>Ecogenomics of the Marine Benthic Filamentous Cyanobacterium Adonisia.</title>
        <authorList>
            <person name="Walter J.M."/>
            <person name="Coutinho F.H."/>
            <person name="Leomil L."/>
            <person name="Hargreaves P.I."/>
            <person name="Campeao M.E."/>
            <person name="Vieira V.V."/>
            <person name="Silva B.S."/>
            <person name="Fistarol G.O."/>
            <person name="Salomon P.S."/>
            <person name="Sawabe T."/>
            <person name="Mino S."/>
            <person name="Hosokawa M."/>
            <person name="Miyashita H."/>
            <person name="Maruyama F."/>
            <person name="van Verk M.C."/>
            <person name="Dutilh B.E."/>
            <person name="Thompson C.C."/>
            <person name="Thompson F.L."/>
        </authorList>
    </citation>
    <scope>NUCLEOTIDE SEQUENCE [LARGE SCALE GENOMIC DNA]</scope>
    <source>
        <strain evidence="4 5">CCMR0081</strain>
    </source>
</reference>
<gene>
    <name evidence="4" type="ORF">DXZ20_19205</name>
</gene>
<protein>
    <submittedName>
        <fullName evidence="4">NADAR family protein</fullName>
    </submittedName>
</protein>
<dbReference type="SUPFAM" id="SSF143990">
    <property type="entry name" value="YbiA-like"/>
    <property type="match status" value="1"/>
</dbReference>
<organism evidence="4 5">
    <name type="scientific">Adonisia turfae CCMR0081</name>
    <dbReference type="NCBI Taxonomy" id="2292702"/>
    <lineage>
        <taxon>Bacteria</taxon>
        <taxon>Bacillati</taxon>
        <taxon>Cyanobacteriota</taxon>
        <taxon>Adonisia</taxon>
        <taxon>Adonisia turfae</taxon>
    </lineage>
</organism>
<name>A0A6M0RNA9_9CYAN</name>
<evidence type="ECO:0000313" key="5">
    <source>
        <dbReference type="Proteomes" id="UP000481033"/>
    </source>
</evidence>
<dbReference type="CDD" id="cd15457">
    <property type="entry name" value="NADAR"/>
    <property type="match status" value="1"/>
</dbReference>
<dbReference type="Pfam" id="PF08719">
    <property type="entry name" value="NADAR"/>
    <property type="match status" value="1"/>
</dbReference>
<dbReference type="AlphaFoldDB" id="A0A6M0RNA9"/>
<proteinExistence type="predicted"/>
<dbReference type="RefSeq" id="WP_163699904.1">
    <property type="nucleotide sequence ID" value="NZ_QXHD01000004.1"/>
</dbReference>
<comment type="caution">
    <text evidence="4">The sequence shown here is derived from an EMBL/GenBank/DDBJ whole genome shotgun (WGS) entry which is preliminary data.</text>
</comment>
<sequence>MTIYFYSNREEPYGCFSNFSRHGVLLDGRWWPTTEHYFQAQKFIETDPSWADKIGNAKAPKDAAVMGRNRSHPLRPDWEQVKDDIMHRAVLTKFRTHADIQAILLGTDNETLVENAPGDYYWGCGKDGSGLNKLGQILEVVRSTIRATA</sequence>
<dbReference type="Gene3D" id="1.10.357.40">
    <property type="entry name" value="YbiA-like"/>
    <property type="match status" value="1"/>
</dbReference>
<dbReference type="InterPro" id="IPR037238">
    <property type="entry name" value="YbiA-like_sf"/>
</dbReference>
<dbReference type="NCBIfam" id="TIGR02464">
    <property type="entry name" value="ribofla_fusion"/>
    <property type="match status" value="1"/>
</dbReference>
<dbReference type="InterPro" id="IPR012816">
    <property type="entry name" value="NADAR"/>
</dbReference>
<dbReference type="EMBL" id="QXHD01000004">
    <property type="protein sequence ID" value="NEZ57747.1"/>
    <property type="molecule type" value="Genomic_DNA"/>
</dbReference>
<evidence type="ECO:0000256" key="1">
    <source>
        <dbReference type="ARBA" id="ARBA00000022"/>
    </source>
</evidence>
<evidence type="ECO:0000259" key="3">
    <source>
        <dbReference type="Pfam" id="PF08719"/>
    </source>
</evidence>